<accession>A0A813M1S3</accession>
<keyword evidence="2" id="KW-0732">Signal</keyword>
<reference evidence="3" key="1">
    <citation type="submission" date="2021-02" db="EMBL/GenBank/DDBJ databases">
        <authorList>
            <person name="Dougan E. K."/>
            <person name="Rhodes N."/>
            <person name="Thang M."/>
            <person name="Chan C."/>
        </authorList>
    </citation>
    <scope>NUCLEOTIDE SEQUENCE</scope>
</reference>
<organism evidence="3 4">
    <name type="scientific">Polarella glacialis</name>
    <name type="common">Dinoflagellate</name>
    <dbReference type="NCBI Taxonomy" id="89957"/>
    <lineage>
        <taxon>Eukaryota</taxon>
        <taxon>Sar</taxon>
        <taxon>Alveolata</taxon>
        <taxon>Dinophyceae</taxon>
        <taxon>Suessiales</taxon>
        <taxon>Suessiaceae</taxon>
        <taxon>Polarella</taxon>
    </lineage>
</organism>
<dbReference type="Gene3D" id="3.40.50.1820">
    <property type="entry name" value="alpha/beta hydrolase"/>
    <property type="match status" value="1"/>
</dbReference>
<dbReference type="InterPro" id="IPR029058">
    <property type="entry name" value="AB_hydrolase_fold"/>
</dbReference>
<evidence type="ECO:0000256" key="1">
    <source>
        <dbReference type="SAM" id="MobiDB-lite"/>
    </source>
</evidence>
<feature type="region of interest" description="Disordered" evidence="1">
    <location>
        <begin position="206"/>
        <end position="237"/>
    </location>
</feature>
<protein>
    <recommendedName>
        <fullName evidence="5">Feruloyl esterase</fullName>
    </recommendedName>
</protein>
<evidence type="ECO:0008006" key="5">
    <source>
        <dbReference type="Google" id="ProtNLM"/>
    </source>
</evidence>
<feature type="chain" id="PRO_5032283231" description="Feruloyl esterase" evidence="2">
    <location>
        <begin position="25"/>
        <end position="497"/>
    </location>
</feature>
<proteinExistence type="predicted"/>
<feature type="compositionally biased region" description="Low complexity" evidence="1">
    <location>
        <begin position="215"/>
        <end position="231"/>
    </location>
</feature>
<gene>
    <name evidence="3" type="ORF">PGLA2088_LOCUS51512</name>
</gene>
<dbReference type="Proteomes" id="UP000626109">
    <property type="component" value="Unassembled WGS sequence"/>
</dbReference>
<dbReference type="PANTHER" id="PTHR35560">
    <property type="entry name" value="BLL0132 PROTEIN"/>
    <property type="match status" value="1"/>
</dbReference>
<sequence length="497" mass="54894">MAQMKTAAAIVLVLFLSAAGRSQASHTCFGQEDSSECEEDALSLLQWPRRTGRQVSLEAEAERRASSQGQEELQLDEEFESKLEGEADLDPACAKAGIADITEYKHGNLVKSSSGQHFFPTLSSVDHLDLEAEPQSQVEHVLISFHGLSRDVDRYFCTAVGAAKKVGKYEKTLVIAPLFPKAQIKGSEWSKSRRLQEAVSVHWPQPDFVGGADSNNINNNNKNNNNNNNNNASGGSHSSYKMLDELVESLVASKNSSLPNLKKISISGFSAGCQFVSRWSFFSMAPLKAKSNGIPVGIIIGDCSSYMYLDKHRPAASCVPWENTGPNHTCQHFQEPAAAQQEQCPQFDDFKYGFSRMPKKGSYLKSFRESEAVQAEVIDKFRLKDLRFLIGQNDACNCQFGKPSDYETLGAVCVRQGQCCDSFPAPNCRIMDARCPAMLEGSNRLQRGLNYASYLRDFYARKGQFWSPPVATFTGVLTHSFGEMASSPTFSSWVWGV</sequence>
<dbReference type="AlphaFoldDB" id="A0A813M1S3"/>
<evidence type="ECO:0000313" key="4">
    <source>
        <dbReference type="Proteomes" id="UP000626109"/>
    </source>
</evidence>
<evidence type="ECO:0000256" key="2">
    <source>
        <dbReference type="SAM" id="SignalP"/>
    </source>
</evidence>
<dbReference type="PANTHER" id="PTHR35560:SF3">
    <property type="entry name" value="PEPTIDASE S9 PROLYL OLIGOPEPTIDASE CATALYTIC DOMAIN-CONTAINING PROTEIN"/>
    <property type="match status" value="1"/>
</dbReference>
<feature type="signal peptide" evidence="2">
    <location>
        <begin position="1"/>
        <end position="24"/>
    </location>
</feature>
<dbReference type="EMBL" id="CAJNNW010037664">
    <property type="protein sequence ID" value="CAE8743669.1"/>
    <property type="molecule type" value="Genomic_DNA"/>
</dbReference>
<comment type="caution">
    <text evidence="3">The sequence shown here is derived from an EMBL/GenBank/DDBJ whole genome shotgun (WGS) entry which is preliminary data.</text>
</comment>
<name>A0A813M1S3_POLGL</name>
<evidence type="ECO:0000313" key="3">
    <source>
        <dbReference type="EMBL" id="CAE8743669.1"/>
    </source>
</evidence>